<proteinExistence type="predicted"/>
<dbReference type="Pfam" id="PF13340">
    <property type="entry name" value="DUF4096"/>
    <property type="match status" value="1"/>
</dbReference>
<evidence type="ECO:0000259" key="2">
    <source>
        <dbReference type="Pfam" id="PF13340"/>
    </source>
</evidence>
<feature type="domain" description="Transposase IS4-like" evidence="1">
    <location>
        <begin position="95"/>
        <end position="247"/>
    </location>
</feature>
<protein>
    <submittedName>
        <fullName evidence="3">IS5 family transposase</fullName>
    </submittedName>
</protein>
<keyword evidence="4" id="KW-1185">Reference proteome</keyword>
<dbReference type="Pfam" id="PF01609">
    <property type="entry name" value="DDE_Tnp_1"/>
    <property type="match status" value="1"/>
</dbReference>
<accession>A0ABT0M3R1</accession>
<dbReference type="InterPro" id="IPR002559">
    <property type="entry name" value="Transposase_11"/>
</dbReference>
<comment type="caution">
    <text evidence="3">The sequence shown here is derived from an EMBL/GenBank/DDBJ whole genome shotgun (WGS) entry which is preliminary data.</text>
</comment>
<dbReference type="RefSeq" id="WP_249059488.1">
    <property type="nucleotide sequence ID" value="NZ_JALZWP010000012.1"/>
</dbReference>
<name>A0ABT0M3R1_9RHOB</name>
<sequence>MNEERFVLTDEVWVLLAPHLPGKQGDAGATGKDNRLFLEAVLWRVRTGLPWRDLPADFGNWNSVFRRFRRWAESGVFERIFKEISGTPDFEYAMIDGTIVQAHQKASGAKGGPQNQAIGRSRGGLTTKIVALVDALGNLANFVLLPGQAHDMKGVEPLIDGMAFDALLADKAFDTDWLLAELDARGASAIIPPKANRKFLRDYDKHAYKWRHLIENFFAKIKEFRAIATRYEKTASSYAANWHLAATIIASR</sequence>
<feature type="domain" description="Insertion element IS402-like" evidence="2">
    <location>
        <begin position="8"/>
        <end position="81"/>
    </location>
</feature>
<evidence type="ECO:0000313" key="4">
    <source>
        <dbReference type="Proteomes" id="UP001202550"/>
    </source>
</evidence>
<dbReference type="PANTHER" id="PTHR46637:SF1">
    <property type="entry name" value="BLL5188 PROTEIN"/>
    <property type="match status" value="1"/>
</dbReference>
<dbReference type="Proteomes" id="UP001202550">
    <property type="component" value="Unassembled WGS sequence"/>
</dbReference>
<dbReference type="PANTHER" id="PTHR46637">
    <property type="entry name" value="TIS1421-TRANSPOSASE PROTEIN A"/>
    <property type="match status" value="1"/>
</dbReference>
<reference evidence="3 4" key="1">
    <citation type="submission" date="2022-05" db="EMBL/GenBank/DDBJ databases">
        <title>Seasonal and diel survey of microbial diversity of the Tyrrhenian coast.</title>
        <authorList>
            <person name="Gattoni G."/>
            <person name="Corral P."/>
        </authorList>
    </citation>
    <scope>NUCLEOTIDE SEQUENCE [LARGE SCALE GENOMIC DNA]</scope>
    <source>
        <strain evidence="3 4">V10</strain>
    </source>
</reference>
<dbReference type="EMBL" id="JALZWP010000012">
    <property type="protein sequence ID" value="MCL1629511.1"/>
    <property type="molecule type" value="Genomic_DNA"/>
</dbReference>
<organism evidence="3 4">
    <name type="scientific">Roseinatronobacter domitianus</name>
    <dbReference type="NCBI Taxonomy" id="2940293"/>
    <lineage>
        <taxon>Bacteria</taxon>
        <taxon>Pseudomonadati</taxon>
        <taxon>Pseudomonadota</taxon>
        <taxon>Alphaproteobacteria</taxon>
        <taxon>Rhodobacterales</taxon>
        <taxon>Paracoccaceae</taxon>
        <taxon>Roseinatronobacter</taxon>
    </lineage>
</organism>
<dbReference type="InterPro" id="IPR052909">
    <property type="entry name" value="Transposase_6_like"/>
</dbReference>
<dbReference type="NCBIfam" id="NF033580">
    <property type="entry name" value="transpos_IS5_3"/>
    <property type="match status" value="1"/>
</dbReference>
<evidence type="ECO:0000313" key="3">
    <source>
        <dbReference type="EMBL" id="MCL1629511.1"/>
    </source>
</evidence>
<gene>
    <name evidence="3" type="ORF">M3N55_12290</name>
</gene>
<dbReference type="InterPro" id="IPR025161">
    <property type="entry name" value="IS402-like_dom"/>
</dbReference>
<evidence type="ECO:0000259" key="1">
    <source>
        <dbReference type="Pfam" id="PF01609"/>
    </source>
</evidence>